<feature type="domain" description="Fe-containing alcohol dehydrogenase-like C-terminal" evidence="1">
    <location>
        <begin position="2"/>
        <end position="162"/>
    </location>
</feature>
<dbReference type="SUPFAM" id="SSF56796">
    <property type="entry name" value="Dehydroquinate synthase-like"/>
    <property type="match status" value="1"/>
</dbReference>
<dbReference type="AlphaFoldDB" id="A0A645CI03"/>
<dbReference type="GO" id="GO:0004022">
    <property type="term" value="F:alcohol dehydrogenase (NAD+) activity"/>
    <property type="evidence" value="ECO:0007669"/>
    <property type="project" value="TreeGrafter"/>
</dbReference>
<evidence type="ECO:0000313" key="2">
    <source>
        <dbReference type="EMBL" id="MPM76549.1"/>
    </source>
</evidence>
<protein>
    <submittedName>
        <fullName evidence="2">Aldehyde-alcohol dehydrogenase</fullName>
    </submittedName>
</protein>
<gene>
    <name evidence="2" type="primary">adhE_28</name>
    <name evidence="2" type="ORF">SDC9_123548</name>
</gene>
<proteinExistence type="predicted"/>
<dbReference type="Pfam" id="PF25137">
    <property type="entry name" value="ADH_Fe_C"/>
    <property type="match status" value="1"/>
</dbReference>
<name>A0A645CI03_9ZZZZ</name>
<accession>A0A645CI03</accession>
<evidence type="ECO:0000259" key="1">
    <source>
        <dbReference type="Pfam" id="PF25137"/>
    </source>
</evidence>
<dbReference type="PANTHER" id="PTHR11496:SF83">
    <property type="entry name" value="HYDROXYACID-OXOACID TRANSHYDROGENASE, MITOCHONDRIAL"/>
    <property type="match status" value="1"/>
</dbReference>
<reference evidence="2" key="1">
    <citation type="submission" date="2019-08" db="EMBL/GenBank/DDBJ databases">
        <authorList>
            <person name="Kucharzyk K."/>
            <person name="Murdoch R.W."/>
            <person name="Higgins S."/>
            <person name="Loffler F."/>
        </authorList>
    </citation>
    <scope>NUCLEOTIDE SEQUENCE</scope>
</reference>
<dbReference type="PANTHER" id="PTHR11496">
    <property type="entry name" value="ALCOHOL DEHYDROGENASE"/>
    <property type="match status" value="1"/>
</dbReference>
<dbReference type="InterPro" id="IPR039697">
    <property type="entry name" value="Alcohol_dehydrogenase_Fe"/>
</dbReference>
<organism evidence="2">
    <name type="scientific">bioreactor metagenome</name>
    <dbReference type="NCBI Taxonomy" id="1076179"/>
    <lineage>
        <taxon>unclassified sequences</taxon>
        <taxon>metagenomes</taxon>
        <taxon>ecological metagenomes</taxon>
    </lineage>
</organism>
<dbReference type="Gene3D" id="1.20.1090.10">
    <property type="entry name" value="Dehydroquinate synthase-like - alpha domain"/>
    <property type="match status" value="1"/>
</dbReference>
<dbReference type="EMBL" id="VSSQ01027347">
    <property type="protein sequence ID" value="MPM76549.1"/>
    <property type="molecule type" value="Genomic_DNA"/>
</dbReference>
<sequence length="164" mass="17407">MDGDDIVAREHQHTGATMAGIAFENAALGIVHGLSHSIGGTFPVAHGRLNGILLPHVIEFNAGELGFGPGKLSPTAQRYAALAAALGLSASNQRNLVLALCEWVKKMRRDLNMPVSITEAGVNRSEYRSRIPEIARKAALDYCTSGNPVPVTEQQLAKILTAIA</sequence>
<comment type="caution">
    <text evidence="2">The sequence shown here is derived from an EMBL/GenBank/DDBJ whole genome shotgun (WGS) entry which is preliminary data.</text>
</comment>
<dbReference type="InterPro" id="IPR056798">
    <property type="entry name" value="ADH_Fe_C"/>
</dbReference>